<evidence type="ECO:0000256" key="1">
    <source>
        <dbReference type="ARBA" id="ARBA00005771"/>
    </source>
</evidence>
<dbReference type="SUPFAM" id="SSF52540">
    <property type="entry name" value="P-loop containing nucleoside triphosphate hydrolases"/>
    <property type="match status" value="1"/>
</dbReference>
<keyword evidence="2" id="KW-0808">Transferase</keyword>
<dbReference type="Gene3D" id="3.40.50.300">
    <property type="entry name" value="P-loop containing nucleotide triphosphate hydrolases"/>
    <property type="match status" value="1"/>
</dbReference>
<dbReference type="RefSeq" id="WP_193932199.1">
    <property type="nucleotide sequence ID" value="NZ_CAWPMZ010000051.1"/>
</dbReference>
<protein>
    <submittedName>
        <fullName evidence="4">Sulfotransferase domain-containing protein</fullName>
    </submittedName>
</protein>
<dbReference type="InterPro" id="IPR027417">
    <property type="entry name" value="P-loop_NTPase"/>
</dbReference>
<dbReference type="PANTHER" id="PTHR11783">
    <property type="entry name" value="SULFOTRANSFERASE SULT"/>
    <property type="match status" value="1"/>
</dbReference>
<reference evidence="4 5" key="1">
    <citation type="submission" date="2020-10" db="EMBL/GenBank/DDBJ databases">
        <authorList>
            <person name="Castelo-Branco R."/>
            <person name="Eusebio N."/>
            <person name="Adriana R."/>
            <person name="Vieira A."/>
            <person name="Brugerolle De Fraissinette N."/>
            <person name="Rezende De Castro R."/>
            <person name="Schneider M.P."/>
            <person name="Vasconcelos V."/>
            <person name="Leao P.N."/>
        </authorList>
    </citation>
    <scope>NUCLEOTIDE SEQUENCE [LARGE SCALE GENOMIC DNA]</scope>
    <source>
        <strain evidence="4 5">LEGE 06123</strain>
    </source>
</reference>
<name>A0ABR9US07_9CHRO</name>
<gene>
    <name evidence="4" type="ORF">IQ230_11875</name>
</gene>
<sequence>MYARGLSLSAYSSLDDKIKRLVLGTYYDRPYLFPRVARHETYLISFPRSGNTWLRRLLTALIHQKRGGWRLTESTVPDVHKYKLEKKRKPSIKPLIVKSHTPFVDIPAKVIYVVRDGRDALLSYYYLQLKEGKIKSDIPPIDIYFDNHVWPCQWHVHVAGWLDGLAKRSPESYKITYYEDLKKSTAEQLLLIAEFIGLSVTPDDVERAISLHPVEHYPKLEAGSTTSKLKWQDILVGENLVKYEAIAGVELQRLGYPLMSSQ</sequence>
<accession>A0ABR9US07</accession>
<dbReference type="Pfam" id="PF00685">
    <property type="entry name" value="Sulfotransfer_1"/>
    <property type="match status" value="1"/>
</dbReference>
<organism evidence="4 5">
    <name type="scientific">Gloeocapsopsis crepidinum LEGE 06123</name>
    <dbReference type="NCBI Taxonomy" id="588587"/>
    <lineage>
        <taxon>Bacteria</taxon>
        <taxon>Bacillati</taxon>
        <taxon>Cyanobacteriota</taxon>
        <taxon>Cyanophyceae</taxon>
        <taxon>Oscillatoriophycideae</taxon>
        <taxon>Chroococcales</taxon>
        <taxon>Chroococcaceae</taxon>
        <taxon>Gloeocapsopsis</taxon>
    </lineage>
</organism>
<keyword evidence="5" id="KW-1185">Reference proteome</keyword>
<evidence type="ECO:0000313" key="4">
    <source>
        <dbReference type="EMBL" id="MBE9191039.1"/>
    </source>
</evidence>
<evidence type="ECO:0000313" key="5">
    <source>
        <dbReference type="Proteomes" id="UP000651156"/>
    </source>
</evidence>
<comment type="caution">
    <text evidence="4">The sequence shown here is derived from an EMBL/GenBank/DDBJ whole genome shotgun (WGS) entry which is preliminary data.</text>
</comment>
<evidence type="ECO:0000259" key="3">
    <source>
        <dbReference type="Pfam" id="PF00685"/>
    </source>
</evidence>
<evidence type="ECO:0000256" key="2">
    <source>
        <dbReference type="ARBA" id="ARBA00022679"/>
    </source>
</evidence>
<comment type="similarity">
    <text evidence="1">Belongs to the sulfotransferase 1 family.</text>
</comment>
<feature type="domain" description="Sulfotransferase" evidence="3">
    <location>
        <begin position="41"/>
        <end position="211"/>
    </location>
</feature>
<dbReference type="InterPro" id="IPR000863">
    <property type="entry name" value="Sulfotransferase_dom"/>
</dbReference>
<dbReference type="EMBL" id="JADEWN010000025">
    <property type="protein sequence ID" value="MBE9191039.1"/>
    <property type="molecule type" value="Genomic_DNA"/>
</dbReference>
<dbReference type="Proteomes" id="UP000651156">
    <property type="component" value="Unassembled WGS sequence"/>
</dbReference>
<proteinExistence type="inferred from homology"/>